<feature type="region of interest" description="Disordered" evidence="2">
    <location>
        <begin position="732"/>
        <end position="771"/>
    </location>
</feature>
<dbReference type="Proteomes" id="UP000308652">
    <property type="component" value="Unassembled WGS sequence"/>
</dbReference>
<feature type="compositionally biased region" description="Basic and acidic residues" evidence="2">
    <location>
        <begin position="219"/>
        <end position="248"/>
    </location>
</feature>
<evidence type="ECO:0000256" key="2">
    <source>
        <dbReference type="SAM" id="MobiDB-lite"/>
    </source>
</evidence>
<feature type="compositionally biased region" description="Basic and acidic residues" evidence="2">
    <location>
        <begin position="175"/>
        <end position="210"/>
    </location>
</feature>
<feature type="compositionally biased region" description="Acidic residues" evidence="2">
    <location>
        <begin position="124"/>
        <end position="133"/>
    </location>
</feature>
<feature type="compositionally biased region" description="Polar residues" evidence="2">
    <location>
        <begin position="658"/>
        <end position="668"/>
    </location>
</feature>
<sequence length="1124" mass="119138">MRNIKKELIEPSSPFGGMRRADFSHSISPLSPNVSEDEAAGGVGKDATEEEDEDIASSNDESRRRQEGKKGKKKAKELDRQGYSYPRHARRGRVRTARRGLNFVRGSTGSGRRGWGRWGRSDSSEQESSEDESSGSGSDISSASRRKTTPSTSTSSASPSARGATGVKAPSEANMAKEREKKEKQETEKEEREKEEKEKEAMGKEEKEKEEREEEEREKEEREKEEREKEEKEKEKREKKEQENERQESGNAERAAIVNGSGVEAMVVDVPARPPPAAQTPTSPIPASSATLTRAPTPTSAEVPIVAPTLTASVPTPASLAASTPTPAGEEGHSLKRRRESSTSVDRPAKRPERDSFPPISPPPTMPHRDPEGAAVMAALTAVADAINARNANGASGVPMVTNSSPIVASALAVMHGAVLSSSTQKTDTPGVPPTARALAEAVISIVKGPNGSTFLANVTPAAATPASKALSPILGAKAASPVLMDGIPAASAANGSLTNGSAKGATDTVAKTTPQSLTPILTNASTPALAIPNTALPKSIQGGTPAIQRINSNDRPNSSVNGQGSMSPSEFGSFPPRAKGKASFFGLAGEKSASEVKADVADIGAGVSSGVTGESGGMTGVEGGASGSQREGDMEEVHGVGVGEEFEHQPTHESRIRSQSPIHSPNSRARDDNSPFEEIGRLLSSSDDDQETCDLLVNGGVDVDMNDATGSGEEKKVVEQPVVLQHEASIVPPEEMLPPPAQLSVQKQTQHYHPPQNQHSAQPQVQQSQQPLSDLLLGGSVKGRDDMLQKVVSVVPGMLASLQALLEAATDGGISRGVSTGIGVCAGGSGEGGNMKGKEKEVQSVGRVDRGVMVNSAFPGPSSFDPQRSSLNDVARLARNGQIDPLLVSMLLERIDSLELEMLNEREERRSMQADIGDLQANEEDLRQQNILLHQQNANLRQHTTELRQQNAGLRQEVSSLKHDIGDLRRQMMSAPTMTPTSSVAVAGGHATNHNHNHDHVPTRPSSSASNAVRASGIPLSSLLDVEQLRASNNNTTAAPLVHLLALDLESIRSHAGPVAKDLPSPAPKDDAPATPAPSEGNPYVRRSMSQSDLIEEGLPLPIKSQRKHHMMTFPRSPMSMEE</sequence>
<feature type="region of interest" description="Disordered" evidence="2">
    <location>
        <begin position="1"/>
        <end position="371"/>
    </location>
</feature>
<gene>
    <name evidence="3" type="ORF">BDQ12DRAFT_685500</name>
</gene>
<feature type="compositionally biased region" description="Basic and acidic residues" evidence="2">
    <location>
        <begin position="647"/>
        <end position="657"/>
    </location>
</feature>
<organism evidence="3 4">
    <name type="scientific">Crucibulum laeve</name>
    <dbReference type="NCBI Taxonomy" id="68775"/>
    <lineage>
        <taxon>Eukaryota</taxon>
        <taxon>Fungi</taxon>
        <taxon>Dikarya</taxon>
        <taxon>Basidiomycota</taxon>
        <taxon>Agaricomycotina</taxon>
        <taxon>Agaricomycetes</taxon>
        <taxon>Agaricomycetidae</taxon>
        <taxon>Agaricales</taxon>
        <taxon>Agaricineae</taxon>
        <taxon>Nidulariaceae</taxon>
        <taxon>Crucibulum</taxon>
    </lineage>
</organism>
<feature type="compositionally biased region" description="Low complexity" evidence="2">
    <location>
        <begin position="279"/>
        <end position="291"/>
    </location>
</feature>
<dbReference type="EMBL" id="ML213609">
    <property type="protein sequence ID" value="TFK37201.1"/>
    <property type="molecule type" value="Genomic_DNA"/>
</dbReference>
<accession>A0A5C3M7Q9</accession>
<feature type="compositionally biased region" description="Gly residues" evidence="2">
    <location>
        <begin position="108"/>
        <end position="117"/>
    </location>
</feature>
<keyword evidence="1" id="KW-0175">Coiled coil</keyword>
<dbReference type="Gene3D" id="1.20.5.170">
    <property type="match status" value="1"/>
</dbReference>
<feature type="compositionally biased region" description="Low complexity" evidence="2">
    <location>
        <begin position="311"/>
        <end position="328"/>
    </location>
</feature>
<feature type="region of interest" description="Disordered" evidence="2">
    <location>
        <begin position="994"/>
        <end position="1014"/>
    </location>
</feature>
<feature type="compositionally biased region" description="Low complexity" evidence="2">
    <location>
        <begin position="134"/>
        <end position="166"/>
    </location>
</feature>
<feature type="compositionally biased region" description="Polar residues" evidence="2">
    <location>
        <begin position="550"/>
        <end position="571"/>
    </location>
</feature>
<dbReference type="PANTHER" id="PTHR48125:SF10">
    <property type="entry name" value="OS12G0136300 PROTEIN"/>
    <property type="match status" value="1"/>
</dbReference>
<dbReference type="STRING" id="68775.A0A5C3M7Q9"/>
<feature type="compositionally biased region" description="Basic and acidic residues" evidence="2">
    <location>
        <begin position="347"/>
        <end position="356"/>
    </location>
</feature>
<evidence type="ECO:0000256" key="1">
    <source>
        <dbReference type="SAM" id="Coils"/>
    </source>
</evidence>
<evidence type="ECO:0000313" key="3">
    <source>
        <dbReference type="EMBL" id="TFK37201.1"/>
    </source>
</evidence>
<feature type="compositionally biased region" description="Basic residues" evidence="2">
    <location>
        <begin position="87"/>
        <end position="98"/>
    </location>
</feature>
<feature type="region of interest" description="Disordered" evidence="2">
    <location>
        <begin position="612"/>
        <end position="633"/>
    </location>
</feature>
<dbReference type="AlphaFoldDB" id="A0A5C3M7Q9"/>
<feature type="compositionally biased region" description="Polar residues" evidence="2">
    <location>
        <begin position="1005"/>
        <end position="1014"/>
    </location>
</feature>
<feature type="coiled-coil region" evidence="1">
    <location>
        <begin position="889"/>
        <end position="972"/>
    </location>
</feature>
<evidence type="ECO:0000313" key="4">
    <source>
        <dbReference type="Proteomes" id="UP000308652"/>
    </source>
</evidence>
<feature type="compositionally biased region" description="Basic and acidic residues" evidence="2">
    <location>
        <begin position="60"/>
        <end position="69"/>
    </location>
</feature>
<proteinExistence type="predicted"/>
<feature type="compositionally biased region" description="Polar residues" evidence="2">
    <location>
        <begin position="25"/>
        <end position="34"/>
    </location>
</feature>
<protein>
    <submittedName>
        <fullName evidence="3">Uncharacterized protein</fullName>
    </submittedName>
</protein>
<dbReference type="PANTHER" id="PTHR48125">
    <property type="entry name" value="LP07818P1"/>
    <property type="match status" value="1"/>
</dbReference>
<keyword evidence="4" id="KW-1185">Reference proteome</keyword>
<feature type="compositionally biased region" description="Gly residues" evidence="2">
    <location>
        <begin position="614"/>
        <end position="627"/>
    </location>
</feature>
<name>A0A5C3M7Q9_9AGAR</name>
<reference evidence="3 4" key="1">
    <citation type="journal article" date="2019" name="Nat. Ecol. Evol.">
        <title>Megaphylogeny resolves global patterns of mushroom evolution.</title>
        <authorList>
            <person name="Varga T."/>
            <person name="Krizsan K."/>
            <person name="Foldi C."/>
            <person name="Dima B."/>
            <person name="Sanchez-Garcia M."/>
            <person name="Sanchez-Ramirez S."/>
            <person name="Szollosi G.J."/>
            <person name="Szarkandi J.G."/>
            <person name="Papp V."/>
            <person name="Albert L."/>
            <person name="Andreopoulos W."/>
            <person name="Angelini C."/>
            <person name="Antonin V."/>
            <person name="Barry K.W."/>
            <person name="Bougher N.L."/>
            <person name="Buchanan P."/>
            <person name="Buyck B."/>
            <person name="Bense V."/>
            <person name="Catcheside P."/>
            <person name="Chovatia M."/>
            <person name="Cooper J."/>
            <person name="Damon W."/>
            <person name="Desjardin D."/>
            <person name="Finy P."/>
            <person name="Geml J."/>
            <person name="Haridas S."/>
            <person name="Hughes K."/>
            <person name="Justo A."/>
            <person name="Karasinski D."/>
            <person name="Kautmanova I."/>
            <person name="Kiss B."/>
            <person name="Kocsube S."/>
            <person name="Kotiranta H."/>
            <person name="LaButti K.M."/>
            <person name="Lechner B.E."/>
            <person name="Liimatainen K."/>
            <person name="Lipzen A."/>
            <person name="Lukacs Z."/>
            <person name="Mihaltcheva S."/>
            <person name="Morgado L.N."/>
            <person name="Niskanen T."/>
            <person name="Noordeloos M.E."/>
            <person name="Ohm R.A."/>
            <person name="Ortiz-Santana B."/>
            <person name="Ovrebo C."/>
            <person name="Racz N."/>
            <person name="Riley R."/>
            <person name="Savchenko A."/>
            <person name="Shiryaev A."/>
            <person name="Soop K."/>
            <person name="Spirin V."/>
            <person name="Szebenyi C."/>
            <person name="Tomsovsky M."/>
            <person name="Tulloss R.E."/>
            <person name="Uehling J."/>
            <person name="Grigoriev I.V."/>
            <person name="Vagvolgyi C."/>
            <person name="Papp T."/>
            <person name="Martin F.M."/>
            <person name="Miettinen O."/>
            <person name="Hibbett D.S."/>
            <person name="Nagy L.G."/>
        </authorList>
    </citation>
    <scope>NUCLEOTIDE SEQUENCE [LARGE SCALE GENOMIC DNA]</scope>
    <source>
        <strain evidence="3 4">CBS 166.37</strain>
    </source>
</reference>
<feature type="region of interest" description="Disordered" evidence="2">
    <location>
        <begin position="1058"/>
        <end position="1124"/>
    </location>
</feature>
<feature type="region of interest" description="Disordered" evidence="2">
    <location>
        <begin position="647"/>
        <end position="694"/>
    </location>
</feature>
<feature type="compositionally biased region" description="Low complexity" evidence="2">
    <location>
        <begin position="756"/>
        <end position="771"/>
    </location>
</feature>
<feature type="region of interest" description="Disordered" evidence="2">
    <location>
        <begin position="550"/>
        <end position="576"/>
    </location>
</feature>